<protein>
    <submittedName>
        <fullName evidence="1">Uncharacterized protein n006R</fullName>
    </submittedName>
</protein>
<dbReference type="GeneID" id="5470056"/>
<dbReference type="Proteomes" id="UP000204095">
    <property type="component" value="Segment"/>
</dbReference>
<evidence type="ECO:0000313" key="1">
    <source>
        <dbReference type="EMBL" id="ABT15291.1"/>
    </source>
</evidence>
<evidence type="ECO:0000313" key="2">
    <source>
        <dbReference type="Proteomes" id="UP000204095"/>
    </source>
</evidence>
<accession>A7J660</accession>
<organism evidence="1 2">
    <name type="scientific">Paramecium bursaria Chlorella virus FR483</name>
    <name type="common">PBCV-FR483</name>
    <dbReference type="NCBI Taxonomy" id="399781"/>
    <lineage>
        <taxon>Viruses</taxon>
        <taxon>Varidnaviria</taxon>
        <taxon>Bamfordvirae</taxon>
        <taxon>Nucleocytoviricota</taxon>
        <taxon>Megaviricetes</taxon>
        <taxon>Algavirales</taxon>
        <taxon>Phycodnaviridae</taxon>
        <taxon>Chlorovirus</taxon>
        <taxon>Chlorovirus conductrix</taxon>
        <taxon>Paramecium bursaria Chlorella virus A1</taxon>
    </lineage>
</organism>
<dbReference type="RefSeq" id="YP_001425638.1">
    <property type="nucleotide sequence ID" value="NC_008603.1"/>
</dbReference>
<gene>
    <name evidence="1" type="primary">n006R</name>
    <name evidence="1" type="ORF">FR483_n006R</name>
</gene>
<organismHost>
    <name type="scientific">Paramecium bursaria</name>
    <dbReference type="NCBI Taxonomy" id="74790"/>
</organismHost>
<name>A7J660_PBCVF</name>
<sequence length="79" mass="8981">MYALKILPLQQPLELTHVPHHLSICILYLFVGRDCNEPLSGFLIVSCVIEWQYTPIVLPLIHGEFAGHFYITCSVNGTR</sequence>
<proteinExistence type="predicted"/>
<reference evidence="1 2" key="1">
    <citation type="journal article" date="2007" name="Virology">
        <title>Sequence and annotation of the 314-kb MT325 and the 321-kb FR483 viruses that infect Chlorella Pbi.</title>
        <authorList>
            <person name="Fitzgerald L.A."/>
            <person name="Graves M.V."/>
            <person name="Li X."/>
            <person name="Feldblyum T."/>
            <person name="Hartigan J."/>
            <person name="Van Etten J.L."/>
        </authorList>
    </citation>
    <scope>NUCLEOTIDE SEQUENCE [LARGE SCALE GENOMIC DNA]</scope>
    <source>
        <strain evidence="1 2">FR483</strain>
    </source>
</reference>
<dbReference type="EMBL" id="DQ890022">
    <property type="protein sequence ID" value="ABT15291.1"/>
    <property type="molecule type" value="Genomic_DNA"/>
</dbReference>
<dbReference type="KEGG" id="vg:5470056"/>